<sequence length="324" mass="33524">MTRLLASGLTAGAAVAALLTPLAAAPAHAAVTRIETTVEIRCAFTIRNQSADWYLPGGAPRGLVWLQHGFGRANDHMADLAGKYASAGYVVFAPTLPSADLYGCTLQNLGNNTGFLNNVADLFGKASDPNDKLGRSFTRARNAAGRPDLTLPRNKVFSGHSAGGEAALYVTQRLRSAYPAAWPTVRGVVLLDPVKSLVGNNTDASLNHLDNTTLPIHTISAPGYSCNSNGSGTAVVQAQLHRPFVGVRLTTGAHTDAEGASTDTVGTVACGTPQARNVAALQTLAVGWARDAFDGTRTADHYPGGAYYQGLLNAGAAQTLAGAS</sequence>
<proteinExistence type="predicted"/>
<feature type="chain" id="PRO_5031139343" evidence="1">
    <location>
        <begin position="30"/>
        <end position="324"/>
    </location>
</feature>
<organism evidence="2 3">
    <name type="scientific">Actinomadura namibiensis</name>
    <dbReference type="NCBI Taxonomy" id="182080"/>
    <lineage>
        <taxon>Bacteria</taxon>
        <taxon>Bacillati</taxon>
        <taxon>Actinomycetota</taxon>
        <taxon>Actinomycetes</taxon>
        <taxon>Streptosporangiales</taxon>
        <taxon>Thermomonosporaceae</taxon>
        <taxon>Actinomadura</taxon>
    </lineage>
</organism>
<dbReference type="GO" id="GO:0016787">
    <property type="term" value="F:hydrolase activity"/>
    <property type="evidence" value="ECO:0007669"/>
    <property type="project" value="UniProtKB-KW"/>
</dbReference>
<evidence type="ECO:0000313" key="3">
    <source>
        <dbReference type="Proteomes" id="UP000572680"/>
    </source>
</evidence>
<evidence type="ECO:0000256" key="1">
    <source>
        <dbReference type="SAM" id="SignalP"/>
    </source>
</evidence>
<feature type="signal peptide" evidence="1">
    <location>
        <begin position="1"/>
        <end position="29"/>
    </location>
</feature>
<dbReference type="Proteomes" id="UP000572680">
    <property type="component" value="Unassembled WGS sequence"/>
</dbReference>
<dbReference type="RefSeq" id="WP_220510443.1">
    <property type="nucleotide sequence ID" value="NZ_BAAALP010000054.1"/>
</dbReference>
<dbReference type="AlphaFoldDB" id="A0A7W3LZ36"/>
<accession>A0A7W3LZ36</accession>
<comment type="caution">
    <text evidence="2">The sequence shown here is derived from an EMBL/GenBank/DDBJ whole genome shotgun (WGS) entry which is preliminary data.</text>
</comment>
<dbReference type="EMBL" id="JACJIA010000018">
    <property type="protein sequence ID" value="MBA8956857.1"/>
    <property type="molecule type" value="Genomic_DNA"/>
</dbReference>
<gene>
    <name evidence="2" type="ORF">HNR61_008547</name>
</gene>
<evidence type="ECO:0000313" key="2">
    <source>
        <dbReference type="EMBL" id="MBA8956857.1"/>
    </source>
</evidence>
<keyword evidence="3" id="KW-1185">Reference proteome</keyword>
<reference evidence="2 3" key="1">
    <citation type="submission" date="2020-08" db="EMBL/GenBank/DDBJ databases">
        <title>Genomic Encyclopedia of Type Strains, Phase IV (KMG-IV): sequencing the most valuable type-strain genomes for metagenomic binning, comparative biology and taxonomic classification.</title>
        <authorList>
            <person name="Goeker M."/>
        </authorList>
    </citation>
    <scope>NUCLEOTIDE SEQUENCE [LARGE SCALE GENOMIC DNA]</scope>
    <source>
        <strain evidence="2 3">DSM 44197</strain>
    </source>
</reference>
<keyword evidence="1" id="KW-0732">Signal</keyword>
<keyword evidence="2" id="KW-0378">Hydrolase</keyword>
<protein>
    <submittedName>
        <fullName evidence="2">Dienelactone hydrolase</fullName>
    </submittedName>
</protein>
<dbReference type="Gene3D" id="3.40.50.1820">
    <property type="entry name" value="alpha/beta hydrolase"/>
    <property type="match status" value="1"/>
</dbReference>
<dbReference type="InterPro" id="IPR029058">
    <property type="entry name" value="AB_hydrolase_fold"/>
</dbReference>
<dbReference type="SUPFAM" id="SSF53474">
    <property type="entry name" value="alpha/beta-Hydrolases"/>
    <property type="match status" value="1"/>
</dbReference>
<name>A0A7W3LZ36_ACTNM</name>